<evidence type="ECO:0008006" key="3">
    <source>
        <dbReference type="Google" id="ProtNLM"/>
    </source>
</evidence>
<dbReference type="GO" id="GO:0009244">
    <property type="term" value="P:lipopolysaccharide core region biosynthetic process"/>
    <property type="evidence" value="ECO:0007669"/>
    <property type="project" value="TreeGrafter"/>
</dbReference>
<dbReference type="GO" id="GO:0005829">
    <property type="term" value="C:cytosol"/>
    <property type="evidence" value="ECO:0007669"/>
    <property type="project" value="TreeGrafter"/>
</dbReference>
<dbReference type="AlphaFoldDB" id="A0A178MRT1"/>
<dbReference type="GO" id="GO:0008713">
    <property type="term" value="F:ADP-heptose-lipopolysaccharide heptosyltransferase activity"/>
    <property type="evidence" value="ECO:0007669"/>
    <property type="project" value="TreeGrafter"/>
</dbReference>
<dbReference type="OrthoDB" id="7346034at2"/>
<evidence type="ECO:0000313" key="2">
    <source>
        <dbReference type="Proteomes" id="UP000078428"/>
    </source>
</evidence>
<evidence type="ECO:0000313" key="1">
    <source>
        <dbReference type="EMBL" id="OAN52209.1"/>
    </source>
</evidence>
<dbReference type="SUPFAM" id="SSF53756">
    <property type="entry name" value="UDP-Glycosyltransferase/glycogen phosphorylase"/>
    <property type="match status" value="1"/>
</dbReference>
<dbReference type="PANTHER" id="PTHR30160">
    <property type="entry name" value="TETRAACYLDISACCHARIDE 4'-KINASE-RELATED"/>
    <property type="match status" value="1"/>
</dbReference>
<dbReference type="Gene3D" id="3.40.50.2000">
    <property type="entry name" value="Glycogen Phosphorylase B"/>
    <property type="match status" value="1"/>
</dbReference>
<dbReference type="InterPro" id="IPR051199">
    <property type="entry name" value="LPS_LOS_Heptosyltrfase"/>
</dbReference>
<organism evidence="1 2">
    <name type="scientific">Paramagnetospirillum marisnigri</name>
    <dbReference type="NCBI Taxonomy" id="1285242"/>
    <lineage>
        <taxon>Bacteria</taxon>
        <taxon>Pseudomonadati</taxon>
        <taxon>Pseudomonadota</taxon>
        <taxon>Alphaproteobacteria</taxon>
        <taxon>Rhodospirillales</taxon>
        <taxon>Magnetospirillaceae</taxon>
        <taxon>Paramagnetospirillum</taxon>
    </lineage>
</organism>
<proteinExistence type="predicted"/>
<dbReference type="Proteomes" id="UP000078428">
    <property type="component" value="Unassembled WGS sequence"/>
</dbReference>
<gene>
    <name evidence="1" type="ORF">A6A04_00460</name>
</gene>
<reference evidence="1 2" key="1">
    <citation type="submission" date="2016-04" db="EMBL/GenBank/DDBJ databases">
        <title>Draft genome sequence of freshwater magnetotactic bacteria Magnetospirillum marisnigri SP-1 and Magnetospirillum moscoviense BB-1.</title>
        <authorList>
            <person name="Koziaeva V."/>
            <person name="Dziuba M.V."/>
            <person name="Ivanov T.M."/>
            <person name="Kuznetsov B."/>
            <person name="Grouzdev D.S."/>
        </authorList>
    </citation>
    <scope>NUCLEOTIDE SEQUENCE [LARGE SCALE GENOMIC DNA]</scope>
    <source>
        <strain evidence="1 2">SP-1</strain>
    </source>
</reference>
<dbReference type="STRING" id="1285242.A6A04_00460"/>
<dbReference type="RefSeq" id="WP_068491015.1">
    <property type="nucleotide sequence ID" value="NZ_LWQT01000044.1"/>
</dbReference>
<protein>
    <recommendedName>
        <fullName evidence="3">ADP-heptose--LPS heptosyltransferase</fullName>
    </recommendedName>
</protein>
<dbReference type="PANTHER" id="PTHR30160:SF19">
    <property type="entry name" value="LIPOPOLYSACCHARIDE HEPTOSYLTRANSFERASE 1"/>
    <property type="match status" value="1"/>
</dbReference>
<sequence length="372" mass="41991">MSFAAMLDPVLRFLLRYKSRRKRAEGILLVSSRGPAEMVFLSAVLSRFMRLAGLDESVTLLCRPDAAGMAFLFPRLLKIRKIEFRRLDDLEYRWQAFIDLHAQHYRMIVSLDYVREHDQDEALILAADPAETAGMVPPPYKRNYHQRLEESEKVFDILFDSGPLRQDKILRWSKFADEILDDRQQPALALLPDSQLPPAEHLPETIVFFPFSGVKQRQIPMEIWRQMAEAVPSHWRILVAGHRNDFDRNPEYMALMAQPNVTMETSGFDRLASILLGSRLSVGVDTAGLHLAVLLGTPTLCLASAAYAGAGVPYDERVAPDNVQFVYVPMECQGCLGRCKFPLEDGMYKCVAELDTKAVVDYVRAATGGGMP</sequence>
<dbReference type="EMBL" id="LWQT01000044">
    <property type="protein sequence ID" value="OAN52209.1"/>
    <property type="molecule type" value="Genomic_DNA"/>
</dbReference>
<comment type="caution">
    <text evidence="1">The sequence shown here is derived from an EMBL/GenBank/DDBJ whole genome shotgun (WGS) entry which is preliminary data.</text>
</comment>
<accession>A0A178MRT1</accession>
<name>A0A178MRT1_9PROT</name>
<keyword evidence="2" id="KW-1185">Reference proteome</keyword>